<evidence type="ECO:0000313" key="8">
    <source>
        <dbReference type="Proteomes" id="UP000019265"/>
    </source>
</evidence>
<evidence type="ECO:0000259" key="6">
    <source>
        <dbReference type="Pfam" id="PF05175"/>
    </source>
</evidence>
<dbReference type="GO" id="GO:0102559">
    <property type="term" value="F:peptide chain release factor N(5)-glutamine methyltransferase activity"/>
    <property type="evidence" value="ECO:0007669"/>
    <property type="project" value="UniProtKB-EC"/>
</dbReference>
<dbReference type="AlphaFoldDB" id="W6AKI4"/>
<dbReference type="CDD" id="cd02440">
    <property type="entry name" value="AdoMet_MTases"/>
    <property type="match status" value="1"/>
</dbReference>
<evidence type="ECO:0000256" key="2">
    <source>
        <dbReference type="ARBA" id="ARBA00022603"/>
    </source>
</evidence>
<dbReference type="STRING" id="1276257.SSABA_v1c08150"/>
<name>W6AKI4_9MOLU</name>
<dbReference type="eggNOG" id="COG2890">
    <property type="taxonomic scope" value="Bacteria"/>
</dbReference>
<dbReference type="Proteomes" id="UP000019265">
    <property type="component" value="Chromosome"/>
</dbReference>
<dbReference type="Gene3D" id="3.40.50.150">
    <property type="entry name" value="Vaccinia Virus protein VP39"/>
    <property type="match status" value="1"/>
</dbReference>
<dbReference type="InterPro" id="IPR029063">
    <property type="entry name" value="SAM-dependent_MTases_sf"/>
</dbReference>
<dbReference type="InterPro" id="IPR004556">
    <property type="entry name" value="HemK-like"/>
</dbReference>
<evidence type="ECO:0000256" key="3">
    <source>
        <dbReference type="ARBA" id="ARBA00022679"/>
    </source>
</evidence>
<dbReference type="SUPFAM" id="SSF53335">
    <property type="entry name" value="S-adenosyl-L-methionine-dependent methyltransferases"/>
    <property type="match status" value="1"/>
</dbReference>
<dbReference type="HOGENOM" id="CLU_018398_3_2_14"/>
<dbReference type="OrthoDB" id="9800643at2"/>
<feature type="domain" description="Methyltransferase small" evidence="6">
    <location>
        <begin position="115"/>
        <end position="193"/>
    </location>
</feature>
<dbReference type="InterPro" id="IPR007848">
    <property type="entry name" value="Small_mtfrase_dom"/>
</dbReference>
<dbReference type="EMBL" id="CP006934">
    <property type="protein sequence ID" value="AHI54214.1"/>
    <property type="molecule type" value="Genomic_DNA"/>
</dbReference>
<dbReference type="EC" id="2.1.1.297" evidence="1"/>
<dbReference type="Pfam" id="PF05175">
    <property type="entry name" value="MTS"/>
    <property type="match status" value="1"/>
</dbReference>
<accession>W6AKI4</accession>
<evidence type="ECO:0000256" key="4">
    <source>
        <dbReference type="ARBA" id="ARBA00022691"/>
    </source>
</evidence>
<evidence type="ECO:0000256" key="1">
    <source>
        <dbReference type="ARBA" id="ARBA00012771"/>
    </source>
</evidence>
<dbReference type="InterPro" id="IPR050320">
    <property type="entry name" value="N5-glutamine_MTase"/>
</dbReference>
<sequence length="282" mass="33055">MTINNLAKKLKINFNDQITCKDFNAIASYCLKKTEKQLKSNWDYNLTRREVKKINKFWKQYLLNKPLAYIRGSTFFNNCEIKVNKNVLIPRNETELMVQRAIGFAKSQDLKKTLKFGDICSGSGAVGVSFLTEVDNCEVFATDICRKALKVAKINYNKFPKTSYQILGGNFLQPLINRDLKLNILAINPPYIKFGDKNIGESTYQFEPHKALFAKSNGLYFYYEFFENWEKVIDLENDFFVILEFGFDQKNAIEKLAMLHLRNYKFSFEKDYSDNWRFLVIQ</sequence>
<dbReference type="RefSeq" id="WP_038673855.1">
    <property type="nucleotide sequence ID" value="NZ_CP006934.1"/>
</dbReference>
<keyword evidence="4" id="KW-0949">S-adenosyl-L-methionine</keyword>
<reference evidence="7 8" key="1">
    <citation type="journal article" date="2014" name="Genome Biol. Evol.">
        <title>Molecular evolution of the substrate utilization strategies and putative virulence factors in mosquito-associated Spiroplasma species.</title>
        <authorList>
            <person name="Chang T.H."/>
            <person name="Lo W.S."/>
            <person name="Ku C."/>
            <person name="Chen L.L."/>
            <person name="Kuo C.H."/>
        </authorList>
    </citation>
    <scope>NUCLEOTIDE SEQUENCE [LARGE SCALE GENOMIC DNA]</scope>
    <source>
        <strain evidence="7">Ar-1343</strain>
    </source>
</reference>
<dbReference type="GO" id="GO:0032259">
    <property type="term" value="P:methylation"/>
    <property type="evidence" value="ECO:0007669"/>
    <property type="project" value="UniProtKB-KW"/>
</dbReference>
<keyword evidence="3 7" id="KW-0808">Transferase</keyword>
<evidence type="ECO:0000313" key="7">
    <source>
        <dbReference type="EMBL" id="AHI54214.1"/>
    </source>
</evidence>
<dbReference type="PATRIC" id="fig|1276257.3.peg.827"/>
<comment type="catalytic activity">
    <reaction evidence="5">
        <text>L-glutaminyl-[peptide chain release factor] + S-adenosyl-L-methionine = N(5)-methyl-L-glutaminyl-[peptide chain release factor] + S-adenosyl-L-homocysteine + H(+)</text>
        <dbReference type="Rhea" id="RHEA:42896"/>
        <dbReference type="Rhea" id="RHEA-COMP:10271"/>
        <dbReference type="Rhea" id="RHEA-COMP:10272"/>
        <dbReference type="ChEBI" id="CHEBI:15378"/>
        <dbReference type="ChEBI" id="CHEBI:30011"/>
        <dbReference type="ChEBI" id="CHEBI:57856"/>
        <dbReference type="ChEBI" id="CHEBI:59789"/>
        <dbReference type="ChEBI" id="CHEBI:61891"/>
        <dbReference type="EC" id="2.1.1.297"/>
    </reaction>
</comment>
<dbReference type="NCBIfam" id="TIGR00536">
    <property type="entry name" value="hemK_fam"/>
    <property type="match status" value="1"/>
</dbReference>
<dbReference type="PANTHER" id="PTHR18895">
    <property type="entry name" value="HEMK METHYLTRANSFERASE"/>
    <property type="match status" value="1"/>
</dbReference>
<proteinExistence type="predicted"/>
<gene>
    <name evidence="7" type="primary">prmC</name>
    <name evidence="7" type="ORF">SSABA_v1c08150</name>
</gene>
<organism evidence="7 8">
    <name type="scientific">Spiroplasma sabaudiense Ar-1343</name>
    <dbReference type="NCBI Taxonomy" id="1276257"/>
    <lineage>
        <taxon>Bacteria</taxon>
        <taxon>Bacillati</taxon>
        <taxon>Mycoplasmatota</taxon>
        <taxon>Mollicutes</taxon>
        <taxon>Entomoplasmatales</taxon>
        <taxon>Spiroplasmataceae</taxon>
        <taxon>Spiroplasma</taxon>
    </lineage>
</organism>
<keyword evidence="2 7" id="KW-0489">Methyltransferase</keyword>
<keyword evidence="8" id="KW-1185">Reference proteome</keyword>
<dbReference type="PANTHER" id="PTHR18895:SF74">
    <property type="entry name" value="MTRF1L RELEASE FACTOR GLUTAMINE METHYLTRANSFERASE"/>
    <property type="match status" value="1"/>
</dbReference>
<protein>
    <recommendedName>
        <fullName evidence="1">peptide chain release factor N(5)-glutamine methyltransferase</fullName>
        <ecNumber evidence="1">2.1.1.297</ecNumber>
    </recommendedName>
</protein>
<evidence type="ECO:0000256" key="5">
    <source>
        <dbReference type="ARBA" id="ARBA00048391"/>
    </source>
</evidence>
<dbReference type="KEGG" id="ssab:SSABA_v1c08150"/>